<dbReference type="Pfam" id="PF07258">
    <property type="entry name" value="COMM_domain"/>
    <property type="match status" value="1"/>
</dbReference>
<dbReference type="PANTHER" id="PTHR16231:SF2">
    <property type="entry name" value="COMM DOMAIN-CONTAINING PROTEIN 7"/>
    <property type="match status" value="1"/>
</dbReference>
<organism evidence="2 3">
    <name type="scientific">Blepharisma stoltei</name>
    <dbReference type="NCBI Taxonomy" id="1481888"/>
    <lineage>
        <taxon>Eukaryota</taxon>
        <taxon>Sar</taxon>
        <taxon>Alveolata</taxon>
        <taxon>Ciliophora</taxon>
        <taxon>Postciliodesmatophora</taxon>
        <taxon>Heterotrichea</taxon>
        <taxon>Heterotrichida</taxon>
        <taxon>Blepharismidae</taxon>
        <taxon>Blepharisma</taxon>
    </lineage>
</organism>
<dbReference type="GO" id="GO:0051059">
    <property type="term" value="F:NF-kappaB binding"/>
    <property type="evidence" value="ECO:0007669"/>
    <property type="project" value="TreeGrafter"/>
</dbReference>
<dbReference type="Proteomes" id="UP001162131">
    <property type="component" value="Unassembled WGS sequence"/>
</dbReference>
<gene>
    <name evidence="2" type="ORF">BSTOLATCC_MIC30540</name>
</gene>
<dbReference type="PANTHER" id="PTHR16231">
    <property type="entry name" value="COMM DOMAIN-CONTAINING PROTEIN 4-8 FAMILY MEMBER"/>
    <property type="match status" value="1"/>
</dbReference>
<protein>
    <recommendedName>
        <fullName evidence="1">COMM domain-containing protein</fullName>
    </recommendedName>
</protein>
<evidence type="ECO:0000313" key="3">
    <source>
        <dbReference type="Proteomes" id="UP001162131"/>
    </source>
</evidence>
<reference evidence="2" key="1">
    <citation type="submission" date="2021-09" db="EMBL/GenBank/DDBJ databases">
        <authorList>
            <consortium name="AG Swart"/>
            <person name="Singh M."/>
            <person name="Singh A."/>
            <person name="Seah K."/>
            <person name="Emmerich C."/>
        </authorList>
    </citation>
    <scope>NUCLEOTIDE SEQUENCE</scope>
    <source>
        <strain evidence="2">ATCC30299</strain>
    </source>
</reference>
<dbReference type="GO" id="GO:0045892">
    <property type="term" value="P:negative regulation of DNA-templated transcription"/>
    <property type="evidence" value="ECO:0007669"/>
    <property type="project" value="TreeGrafter"/>
</dbReference>
<dbReference type="EMBL" id="CAJZBQ010000030">
    <property type="protein sequence ID" value="CAG9322161.1"/>
    <property type="molecule type" value="Genomic_DNA"/>
</dbReference>
<accession>A0AAU9J5G0</accession>
<proteinExistence type="predicted"/>
<sequence length="199" mass="22665">MAFNFLPLEYDLGAELLADLRSLSSLPDAALEALSSICLQYLQNSSLQPQHFYSALDDVELPVKQRESAARTLILFFRFSAKKVLNRTKILEDLHQLGFNENISARIGTLWDQNKVGACKVMLGQIGVGHELVDMEWKFGVTYGNKFVNAKGECFVQLKFVIQTPDKKRNEIFLEVTPRQFYDLYGDLEKIKAIMDIHS</sequence>
<dbReference type="GO" id="GO:0033209">
    <property type="term" value="P:tumor necrosis factor-mediated signaling pathway"/>
    <property type="evidence" value="ECO:0007669"/>
    <property type="project" value="TreeGrafter"/>
</dbReference>
<dbReference type="PROSITE" id="PS51269">
    <property type="entry name" value="COMM"/>
    <property type="match status" value="1"/>
</dbReference>
<evidence type="ECO:0000259" key="1">
    <source>
        <dbReference type="PROSITE" id="PS51269"/>
    </source>
</evidence>
<dbReference type="AlphaFoldDB" id="A0AAU9J5G0"/>
<dbReference type="InterPro" id="IPR047155">
    <property type="entry name" value="COMMD4/6/7/8"/>
</dbReference>
<evidence type="ECO:0000313" key="2">
    <source>
        <dbReference type="EMBL" id="CAG9322161.1"/>
    </source>
</evidence>
<comment type="caution">
    <text evidence="2">The sequence shown here is derived from an EMBL/GenBank/DDBJ whole genome shotgun (WGS) entry which is preliminary data.</text>
</comment>
<name>A0AAU9J5G0_9CILI</name>
<dbReference type="InterPro" id="IPR017920">
    <property type="entry name" value="COMM"/>
</dbReference>
<dbReference type="Pfam" id="PF21672">
    <property type="entry name" value="COMM_HN"/>
    <property type="match status" value="1"/>
</dbReference>
<keyword evidence="3" id="KW-1185">Reference proteome</keyword>
<feature type="domain" description="COMM" evidence="1">
    <location>
        <begin position="131"/>
        <end position="199"/>
    </location>
</feature>